<dbReference type="KEGG" id="vde:111243800"/>
<sequence length="542" mass="61733">MAGCQFCKAPSPAYVCPRCTARFCGLRCYKCQEHSNCSEGFYRECVEAEMRQQIPDQRNKEKVQEALVRERLTVSDDDALESRLASVDLDNPDEVLQVLTNEERMTFENLMKSNEIGTYITVWRPWWTAAKTRIEEVKPYAGHNELAKFKQQRREARPKIGGRKVQNLNTSTTNTDSSNDDKKSNVWDNMIRDYKSNDDSKSSGDPSTNKVVSTKDLAGGLNEEVLDENMPNILVEIVMPDTDGSRFEKKTRIIDSRYRGRNCIVSDAICRENTAEKHTAVESEISVRNPTEGLPQKWKKGGHEVYDGRTTDIQQSIEIGKYTGDFKSDASELTDATSANQNILLDTWIEDSSGSKVFPEWENREKILATNIVNLVTAFAFTSRFFNGDALGMEVDAAVTLESICAVLRGRNFQTIDTAVGDILLQDIVIRNANPNVLVSDVSLILDTAEYVERALFETRNLLKAARRSLKKQPLLTKSSEISFEQLRNNSRIDLTDALLHHKYFKLLMLKVDFYFDWATKNTIRLREWTLPVISLQKKNRQ</sequence>
<evidence type="ECO:0000313" key="4">
    <source>
        <dbReference type="EnsemblMetazoa" id="XP_022645650"/>
    </source>
</evidence>
<dbReference type="EnsemblMetazoa" id="XM_022789912">
    <property type="protein sequence ID" value="XP_022645647"/>
    <property type="gene ID" value="LOC111243800"/>
</dbReference>
<evidence type="ECO:0000256" key="2">
    <source>
        <dbReference type="SAM" id="MobiDB-lite"/>
    </source>
</evidence>
<accession>A0A7M7J222</accession>
<dbReference type="PANTHER" id="PTHR15555:SF0">
    <property type="entry name" value="ZINC FINGER HIT DOMAIN-CONTAINING PROTEIN 2"/>
    <property type="match status" value="1"/>
</dbReference>
<dbReference type="RefSeq" id="XP_022645650.1">
    <property type="nucleotide sequence ID" value="XM_022789915.1"/>
</dbReference>
<feature type="compositionally biased region" description="Basic and acidic residues" evidence="2">
    <location>
        <begin position="179"/>
        <end position="202"/>
    </location>
</feature>
<proteinExistence type="predicted"/>
<keyword evidence="5" id="KW-1185">Reference proteome</keyword>
<dbReference type="RefSeq" id="XP_022645648.1">
    <property type="nucleotide sequence ID" value="XM_022789913.1"/>
</dbReference>
<dbReference type="AlphaFoldDB" id="A0A7M7J222"/>
<dbReference type="EnsemblMetazoa" id="XM_022789917">
    <property type="protein sequence ID" value="XP_022645652"/>
    <property type="gene ID" value="LOC111243800"/>
</dbReference>
<dbReference type="RefSeq" id="XP_022645649.1">
    <property type="nucleotide sequence ID" value="XM_022789914.1"/>
</dbReference>
<dbReference type="RefSeq" id="XP_022645647.1">
    <property type="nucleotide sequence ID" value="XM_022789912.1"/>
</dbReference>
<dbReference type="OrthoDB" id="10005492at2759"/>
<dbReference type="GO" id="GO:0008270">
    <property type="term" value="F:zinc ion binding"/>
    <property type="evidence" value="ECO:0007669"/>
    <property type="project" value="UniProtKB-UniRule"/>
</dbReference>
<dbReference type="EnsemblMetazoa" id="XM_022789915">
    <property type="protein sequence ID" value="XP_022645650"/>
    <property type="gene ID" value="LOC111243800"/>
</dbReference>
<evidence type="ECO:0000256" key="1">
    <source>
        <dbReference type="PROSITE-ProRule" id="PRU00453"/>
    </source>
</evidence>
<dbReference type="PROSITE" id="PS51083">
    <property type="entry name" value="ZF_HIT"/>
    <property type="match status" value="1"/>
</dbReference>
<reference evidence="4" key="1">
    <citation type="submission" date="2021-01" db="UniProtKB">
        <authorList>
            <consortium name="EnsemblMetazoa"/>
        </authorList>
    </citation>
    <scope>IDENTIFICATION</scope>
</reference>
<evidence type="ECO:0000313" key="5">
    <source>
        <dbReference type="Proteomes" id="UP000594260"/>
    </source>
</evidence>
<dbReference type="InParanoid" id="A0A7M7J222"/>
<keyword evidence="1" id="KW-0863">Zinc-finger</keyword>
<dbReference type="EnsemblMetazoa" id="XM_022789914">
    <property type="protein sequence ID" value="XP_022645649"/>
    <property type="gene ID" value="LOC111243800"/>
</dbReference>
<dbReference type="GeneID" id="111243800"/>
<protein>
    <recommendedName>
        <fullName evidence="3">HIT-type domain-containing protein</fullName>
    </recommendedName>
</protein>
<dbReference type="CDD" id="cd23024">
    <property type="entry name" value="zf-HIT_ZNHIT2-3"/>
    <property type="match status" value="1"/>
</dbReference>
<name>A0A7M7J222_VARDE</name>
<dbReference type="Gene3D" id="3.30.60.190">
    <property type="match status" value="1"/>
</dbReference>
<evidence type="ECO:0000259" key="3">
    <source>
        <dbReference type="PROSITE" id="PS51083"/>
    </source>
</evidence>
<dbReference type="RefSeq" id="XP_022645652.1">
    <property type="nucleotide sequence ID" value="XM_022789917.1"/>
</dbReference>
<dbReference type="EnsemblMetazoa" id="XM_022789913">
    <property type="protein sequence ID" value="XP_022645648"/>
    <property type="gene ID" value="LOC111243800"/>
</dbReference>
<dbReference type="InterPro" id="IPR007529">
    <property type="entry name" value="Znf_HIT"/>
</dbReference>
<dbReference type="PANTHER" id="PTHR15555">
    <property type="entry name" value="ZINC FINGER HIT DOMAIN CONTAINING PROTEIN 2 PROTEIN FON -RELATED"/>
    <property type="match status" value="1"/>
</dbReference>
<keyword evidence="1" id="KW-0862">Zinc</keyword>
<organism evidence="4 5">
    <name type="scientific">Varroa destructor</name>
    <name type="common">Honeybee mite</name>
    <dbReference type="NCBI Taxonomy" id="109461"/>
    <lineage>
        <taxon>Eukaryota</taxon>
        <taxon>Metazoa</taxon>
        <taxon>Ecdysozoa</taxon>
        <taxon>Arthropoda</taxon>
        <taxon>Chelicerata</taxon>
        <taxon>Arachnida</taxon>
        <taxon>Acari</taxon>
        <taxon>Parasitiformes</taxon>
        <taxon>Mesostigmata</taxon>
        <taxon>Gamasina</taxon>
        <taxon>Dermanyssoidea</taxon>
        <taxon>Varroidae</taxon>
        <taxon>Varroa</taxon>
    </lineage>
</organism>
<feature type="compositionally biased region" description="Basic and acidic residues" evidence="2">
    <location>
        <begin position="148"/>
        <end position="158"/>
    </location>
</feature>
<feature type="region of interest" description="Disordered" evidence="2">
    <location>
        <begin position="148"/>
        <end position="216"/>
    </location>
</feature>
<feature type="domain" description="HIT-type" evidence="3">
    <location>
        <begin position="4"/>
        <end position="37"/>
    </location>
</feature>
<dbReference type="InterPro" id="IPR039646">
    <property type="entry name" value="ZNHIT2"/>
</dbReference>
<dbReference type="Pfam" id="PF04438">
    <property type="entry name" value="zf-HIT"/>
    <property type="match status" value="1"/>
</dbReference>
<dbReference type="Proteomes" id="UP000594260">
    <property type="component" value="Unplaced"/>
</dbReference>
<keyword evidence="1" id="KW-0479">Metal-binding</keyword>
<feature type="compositionally biased region" description="Polar residues" evidence="2">
    <location>
        <begin position="203"/>
        <end position="212"/>
    </location>
</feature>